<evidence type="ECO:0000256" key="9">
    <source>
        <dbReference type="PROSITE-ProRule" id="PRU10086"/>
    </source>
</evidence>
<gene>
    <name evidence="7" type="primary">clpP</name>
    <name evidence="13" type="ORF">SAMN05216210_1065</name>
</gene>
<evidence type="ECO:0000256" key="11">
    <source>
        <dbReference type="RuleBase" id="RU000550"/>
    </source>
</evidence>
<comment type="subcellular location">
    <subcellularLocation>
        <location evidence="7">Cytoplasm</location>
    </subcellularLocation>
</comment>
<name>A0A1H2EVA8_9GAMM</name>
<dbReference type="GO" id="GO:0051117">
    <property type="term" value="F:ATPase binding"/>
    <property type="evidence" value="ECO:0007669"/>
    <property type="project" value="TreeGrafter"/>
</dbReference>
<comment type="catalytic activity">
    <reaction evidence="6 7 9">
        <text>Hydrolysis of proteins to small peptides in the presence of ATP and magnesium. alpha-casein is the usual test substrate. In the absence of ATP, only oligopeptides shorter than five residues are hydrolyzed (such as succinyl-Leu-Tyr-|-NHMec, and Leu-Tyr-Leu-|-Tyr-Trp, in which cleavage of the -Tyr-|-Leu- and -Tyr-|-Trp bonds also occurs).</text>
        <dbReference type="EC" id="3.4.21.92"/>
    </reaction>
</comment>
<evidence type="ECO:0000256" key="3">
    <source>
        <dbReference type="ARBA" id="ARBA00022670"/>
    </source>
</evidence>
<dbReference type="NCBIfam" id="NF001368">
    <property type="entry name" value="PRK00277.1"/>
    <property type="match status" value="1"/>
</dbReference>
<dbReference type="EC" id="3.4.21.92" evidence="7 10"/>
<evidence type="ECO:0000256" key="8">
    <source>
        <dbReference type="PROSITE-ProRule" id="PRU10085"/>
    </source>
</evidence>
<dbReference type="GO" id="GO:0006515">
    <property type="term" value="P:protein quality control for misfolded or incompletely synthesized proteins"/>
    <property type="evidence" value="ECO:0007669"/>
    <property type="project" value="TreeGrafter"/>
</dbReference>
<keyword evidence="2 7" id="KW-0963">Cytoplasm</keyword>
<dbReference type="FunFam" id="3.90.226.10:FF:000001">
    <property type="entry name" value="ATP-dependent Clp protease proteolytic subunit"/>
    <property type="match status" value="1"/>
</dbReference>
<dbReference type="HAMAP" id="MF_00444">
    <property type="entry name" value="ClpP"/>
    <property type="match status" value="1"/>
</dbReference>
<dbReference type="GO" id="GO:0004252">
    <property type="term" value="F:serine-type endopeptidase activity"/>
    <property type="evidence" value="ECO:0007669"/>
    <property type="project" value="UniProtKB-UniRule"/>
</dbReference>
<dbReference type="SUPFAM" id="SSF52096">
    <property type="entry name" value="ClpP/crotonase"/>
    <property type="match status" value="1"/>
</dbReference>
<dbReference type="InterPro" id="IPR029045">
    <property type="entry name" value="ClpP/crotonase-like_dom_sf"/>
</dbReference>
<feature type="active site" evidence="7 9">
    <location>
        <position position="139"/>
    </location>
</feature>
<dbReference type="Proteomes" id="UP000243924">
    <property type="component" value="Chromosome I"/>
</dbReference>
<protein>
    <recommendedName>
        <fullName evidence="7 12">ATP-dependent Clp protease proteolytic subunit</fullName>
        <ecNumber evidence="7 10">3.4.21.92</ecNumber>
    </recommendedName>
    <alternativeName>
        <fullName evidence="7">Endopeptidase Clp</fullName>
    </alternativeName>
</protein>
<dbReference type="CDD" id="cd07017">
    <property type="entry name" value="S14_ClpP_2"/>
    <property type="match status" value="1"/>
</dbReference>
<evidence type="ECO:0000313" key="14">
    <source>
        <dbReference type="Proteomes" id="UP000243924"/>
    </source>
</evidence>
<dbReference type="PROSITE" id="PS00382">
    <property type="entry name" value="CLP_PROTEASE_HIS"/>
    <property type="match status" value="1"/>
</dbReference>
<evidence type="ECO:0000256" key="6">
    <source>
        <dbReference type="ARBA" id="ARBA00034021"/>
    </source>
</evidence>
<evidence type="ECO:0000313" key="13">
    <source>
        <dbReference type="EMBL" id="SDT99015.1"/>
    </source>
</evidence>
<keyword evidence="4 7" id="KW-0378">Hydrolase</keyword>
<dbReference type="Gene3D" id="3.90.226.10">
    <property type="entry name" value="2-enoyl-CoA Hydratase, Chain A, domain 1"/>
    <property type="match status" value="1"/>
</dbReference>
<evidence type="ECO:0000256" key="1">
    <source>
        <dbReference type="ARBA" id="ARBA00007039"/>
    </source>
</evidence>
<dbReference type="GO" id="GO:0004176">
    <property type="term" value="F:ATP-dependent peptidase activity"/>
    <property type="evidence" value="ECO:0007669"/>
    <property type="project" value="InterPro"/>
</dbReference>
<dbReference type="NCBIfam" id="NF009205">
    <property type="entry name" value="PRK12553.1"/>
    <property type="match status" value="1"/>
</dbReference>
<evidence type="ECO:0000256" key="4">
    <source>
        <dbReference type="ARBA" id="ARBA00022801"/>
    </source>
</evidence>
<accession>A0A1H2EVA8</accession>
<reference evidence="14" key="1">
    <citation type="submission" date="2016-10" db="EMBL/GenBank/DDBJ databases">
        <authorList>
            <person name="Varghese N."/>
            <person name="Submissions S."/>
        </authorList>
    </citation>
    <scope>NUCLEOTIDE SEQUENCE [LARGE SCALE GENOMIC DNA]</scope>
    <source>
        <strain evidence="14">CECT 8338</strain>
    </source>
</reference>
<dbReference type="GO" id="GO:0005737">
    <property type="term" value="C:cytoplasm"/>
    <property type="evidence" value="ECO:0007669"/>
    <property type="project" value="UniProtKB-SubCell"/>
</dbReference>
<comment type="similarity">
    <text evidence="1 7 12">Belongs to the peptidase S14 family.</text>
</comment>
<keyword evidence="14" id="KW-1185">Reference proteome</keyword>
<feature type="active site" description="Nucleophile" evidence="7">
    <location>
        <position position="114"/>
    </location>
</feature>
<dbReference type="AlphaFoldDB" id="A0A1H2EVA8"/>
<evidence type="ECO:0000256" key="7">
    <source>
        <dbReference type="HAMAP-Rule" id="MF_00444"/>
    </source>
</evidence>
<dbReference type="InterPro" id="IPR033135">
    <property type="entry name" value="ClpP_His_AS"/>
</dbReference>
<comment type="subunit">
    <text evidence="7">Fourteen ClpP subunits assemble into 2 heptameric rings which stack back to back to give a disk-like structure with a central cavity, resembling the structure of eukaryotic proteasomes.</text>
</comment>
<dbReference type="InterPro" id="IPR001907">
    <property type="entry name" value="ClpP"/>
</dbReference>
<keyword evidence="5 7" id="KW-0720">Serine protease</keyword>
<sequence length="213" mass="23610">MTHNTFSPFAPDVQAAGGLVPMVIEQSARGERSYDIYSRLLKERVIFLVGQVEDYMANLVVAQLLFLESENPDKDIHLYINSPGSSVTAGMAIYDTMQFIKPNVSTLCIGQACSMGALLLAGGAEGKRFCLPHARMMIHQPLGGFQGQASDIEIHAREILFIRERLNQVLADHTGQPLDVIARDTDRDRFMSGSEAVEYGLIDQVMERRHIAD</sequence>
<dbReference type="InterPro" id="IPR023562">
    <property type="entry name" value="ClpP/TepA"/>
</dbReference>
<dbReference type="EMBL" id="LT629787">
    <property type="protein sequence ID" value="SDT99015.1"/>
    <property type="molecule type" value="Genomic_DNA"/>
</dbReference>
<dbReference type="PANTHER" id="PTHR10381">
    <property type="entry name" value="ATP-DEPENDENT CLP PROTEASE PROTEOLYTIC SUBUNIT"/>
    <property type="match status" value="1"/>
</dbReference>
<dbReference type="PRINTS" id="PR00127">
    <property type="entry name" value="CLPPROTEASEP"/>
</dbReference>
<evidence type="ECO:0000256" key="2">
    <source>
        <dbReference type="ARBA" id="ARBA00022490"/>
    </source>
</evidence>
<dbReference type="PROSITE" id="PS00381">
    <property type="entry name" value="CLP_PROTEASE_SER"/>
    <property type="match status" value="1"/>
</dbReference>
<evidence type="ECO:0000256" key="10">
    <source>
        <dbReference type="RuleBase" id="RU000549"/>
    </source>
</evidence>
<evidence type="ECO:0000256" key="5">
    <source>
        <dbReference type="ARBA" id="ARBA00022825"/>
    </source>
</evidence>
<dbReference type="PANTHER" id="PTHR10381:SF70">
    <property type="entry name" value="ATP-DEPENDENT CLP PROTEASE PROTEOLYTIC SUBUNIT"/>
    <property type="match status" value="1"/>
</dbReference>
<dbReference type="GO" id="GO:0009368">
    <property type="term" value="C:endopeptidase Clp complex"/>
    <property type="evidence" value="ECO:0007669"/>
    <property type="project" value="TreeGrafter"/>
</dbReference>
<dbReference type="RefSeq" id="WP_092384847.1">
    <property type="nucleotide sequence ID" value="NZ_LT629787.1"/>
</dbReference>
<proteinExistence type="inferred from homology"/>
<keyword evidence="3 7" id="KW-0645">Protease</keyword>
<comment type="function">
    <text evidence="7 11">Cleaves peptides in various proteins in a process that requires ATP hydrolysis. Has a chymotrypsin-like activity. Plays a major role in the degradation of misfolded proteins.</text>
</comment>
<evidence type="ECO:0000256" key="12">
    <source>
        <dbReference type="RuleBase" id="RU003567"/>
    </source>
</evidence>
<dbReference type="Pfam" id="PF00574">
    <property type="entry name" value="CLP_protease"/>
    <property type="match status" value="1"/>
</dbReference>
<organism evidence="13 14">
    <name type="scientific">Halopseudomonas salegens</name>
    <dbReference type="NCBI Taxonomy" id="1434072"/>
    <lineage>
        <taxon>Bacteria</taxon>
        <taxon>Pseudomonadati</taxon>
        <taxon>Pseudomonadota</taxon>
        <taxon>Gammaproteobacteria</taxon>
        <taxon>Pseudomonadales</taxon>
        <taxon>Pseudomonadaceae</taxon>
        <taxon>Halopseudomonas</taxon>
    </lineage>
</organism>
<dbReference type="InterPro" id="IPR018215">
    <property type="entry name" value="ClpP_Ser_AS"/>
</dbReference>
<dbReference type="STRING" id="1434072.SAMN05216210_1065"/>
<dbReference type="OrthoDB" id="9802800at2"/>
<feature type="active site" evidence="8">
    <location>
        <position position="114"/>
    </location>
</feature>
<dbReference type="NCBIfam" id="TIGR00493">
    <property type="entry name" value="clpP"/>
    <property type="match status" value="1"/>
</dbReference>